<dbReference type="SMART" id="SM00360">
    <property type="entry name" value="RRM"/>
    <property type="match status" value="2"/>
</dbReference>
<keyword evidence="1" id="KW-0677">Repeat</keyword>
<feature type="region of interest" description="Disordered" evidence="4">
    <location>
        <begin position="409"/>
        <end position="467"/>
    </location>
</feature>
<evidence type="ECO:0000256" key="2">
    <source>
        <dbReference type="ARBA" id="ARBA00022884"/>
    </source>
</evidence>
<evidence type="ECO:0000256" key="3">
    <source>
        <dbReference type="PROSITE-ProRule" id="PRU00176"/>
    </source>
</evidence>
<accession>A0A8H6ST25</accession>
<dbReference type="PANTHER" id="PTHR47640:SF10">
    <property type="entry name" value="TRNA SELENOCYSTEINE 1-ASSOCIATED PROTEIN 1-RELATED"/>
    <property type="match status" value="1"/>
</dbReference>
<feature type="region of interest" description="Disordered" evidence="4">
    <location>
        <begin position="621"/>
        <end position="683"/>
    </location>
</feature>
<dbReference type="Gene3D" id="3.30.70.330">
    <property type="match status" value="2"/>
</dbReference>
<feature type="region of interest" description="Disordered" evidence="4">
    <location>
        <begin position="491"/>
        <end position="607"/>
    </location>
</feature>
<feature type="region of interest" description="Disordered" evidence="4">
    <location>
        <begin position="54"/>
        <end position="103"/>
    </location>
</feature>
<dbReference type="EMBL" id="JACAZE010000011">
    <property type="protein sequence ID" value="KAF7304575.1"/>
    <property type="molecule type" value="Genomic_DNA"/>
</dbReference>
<keyword evidence="2 3" id="KW-0694">RNA-binding</keyword>
<evidence type="ECO:0000256" key="1">
    <source>
        <dbReference type="ARBA" id="ARBA00022737"/>
    </source>
</evidence>
<evidence type="ECO:0000313" key="6">
    <source>
        <dbReference type="EMBL" id="KAF7304575.1"/>
    </source>
</evidence>
<dbReference type="InterPro" id="IPR035979">
    <property type="entry name" value="RBD_domain_sf"/>
</dbReference>
<feature type="domain" description="RRM" evidence="5">
    <location>
        <begin position="324"/>
        <end position="401"/>
    </location>
</feature>
<dbReference type="GO" id="GO:0005829">
    <property type="term" value="C:cytosol"/>
    <property type="evidence" value="ECO:0007669"/>
    <property type="project" value="TreeGrafter"/>
</dbReference>
<dbReference type="Proteomes" id="UP000613580">
    <property type="component" value="Unassembled WGS sequence"/>
</dbReference>
<evidence type="ECO:0000256" key="4">
    <source>
        <dbReference type="SAM" id="MobiDB-lite"/>
    </source>
</evidence>
<feature type="compositionally biased region" description="Polar residues" evidence="4">
    <location>
        <begin position="549"/>
        <end position="558"/>
    </location>
</feature>
<dbReference type="AlphaFoldDB" id="A0A8H6ST25"/>
<proteinExistence type="predicted"/>
<dbReference type="InterPro" id="IPR050825">
    <property type="entry name" value="RBM42_RBP45_47-like"/>
</dbReference>
<dbReference type="InterPro" id="IPR000504">
    <property type="entry name" value="RRM_dom"/>
</dbReference>
<name>A0A8H6ST25_MYCCL</name>
<gene>
    <name evidence="6" type="ORF">HMN09_00860200</name>
</gene>
<dbReference type="OrthoDB" id="446113at2759"/>
<feature type="region of interest" description="Disordered" evidence="4">
    <location>
        <begin position="383"/>
        <end position="402"/>
    </location>
</feature>
<evidence type="ECO:0000259" key="5">
    <source>
        <dbReference type="PROSITE" id="PS50102"/>
    </source>
</evidence>
<sequence>MAILCFALAPADVDVTRFEIVPFPLRRRRPPVWPRPPPASGFSGEPIWSASTTWPAPTATTTTNASFTAWPAPEPQHVSPASSPSPVPLPTSPTSASHPQQQHTPEYSIFVGDLAPEASNTDLVAVFRNPILGLRSDRAPKFIRPFTSCKSAKIMLDPVTGVSRGYGFVRFSDEADQQRALVEMHGLYCLSRPMRISPATAKARPAFPGQGQAPAAMAPMPAIPPAQAQPPVLLPPPPNIPSSVSAPLALEQYIQPLRPPATTATAVEREWAHHAHARAILAAAVANGNANPSSPAPIPLAAMPNAHFPSPSPSAAADTDQYNTTVFVGGLSPAVTEPVLQALFAPFGEIHYVKVPPGKNCGFVQFVRKEDAERAIERMQGFALGGGMGPGTRMRLSWGRSQQKASQAAALAASAAAATASPGPTQAPPTQSLPPQHQHQQPLSSYPSSVSGPNPVAAAPSHGITPEMLAGMPKEQIVMLLQHALFGDAGHGSAPSANVSATNGNGYHQLPSTSSYPSAPQRYTDDSAQGRAGAWGGTGPTYLGDTFGGRQTSMSPSPYQDLILSASRSSPPSAPPSASVASPGPTPISSSFAPFSPEPNAGGRSLPAFVRDGGFGFGVGGHLSSASSQQQRDDDQFEAASSAYRLQSSRQEPIGRPRPVLQSVNGQREWSPAAFTTSGSVWQ</sequence>
<comment type="caution">
    <text evidence="6">The sequence shown here is derived from an EMBL/GenBank/DDBJ whole genome shotgun (WGS) entry which is preliminary data.</text>
</comment>
<feature type="compositionally biased region" description="Low complexity" evidence="4">
    <location>
        <begin position="409"/>
        <end position="449"/>
    </location>
</feature>
<feature type="compositionally biased region" description="Polar residues" evidence="4">
    <location>
        <begin position="662"/>
        <end position="683"/>
    </location>
</feature>
<dbReference type="InterPro" id="IPR012677">
    <property type="entry name" value="Nucleotide-bd_a/b_plait_sf"/>
</dbReference>
<dbReference type="GO" id="GO:0003729">
    <property type="term" value="F:mRNA binding"/>
    <property type="evidence" value="ECO:0007669"/>
    <property type="project" value="InterPro"/>
</dbReference>
<protein>
    <recommendedName>
        <fullName evidence="5">RRM domain-containing protein</fullName>
    </recommendedName>
</protein>
<feature type="compositionally biased region" description="Low complexity" evidence="4">
    <location>
        <begin position="565"/>
        <end position="583"/>
    </location>
</feature>
<dbReference type="PANTHER" id="PTHR47640">
    <property type="entry name" value="TRNA SELENOCYSTEINE 1-ASSOCIATED PROTEIN 1-RELATED-RELATED"/>
    <property type="match status" value="1"/>
</dbReference>
<organism evidence="6 7">
    <name type="scientific">Mycena chlorophos</name>
    <name type="common">Agaric fungus</name>
    <name type="synonym">Agaricus chlorophos</name>
    <dbReference type="NCBI Taxonomy" id="658473"/>
    <lineage>
        <taxon>Eukaryota</taxon>
        <taxon>Fungi</taxon>
        <taxon>Dikarya</taxon>
        <taxon>Basidiomycota</taxon>
        <taxon>Agaricomycotina</taxon>
        <taxon>Agaricomycetes</taxon>
        <taxon>Agaricomycetidae</taxon>
        <taxon>Agaricales</taxon>
        <taxon>Marasmiineae</taxon>
        <taxon>Mycenaceae</taxon>
        <taxon>Mycena</taxon>
    </lineage>
</organism>
<dbReference type="Pfam" id="PF00076">
    <property type="entry name" value="RRM_1"/>
    <property type="match status" value="2"/>
</dbReference>
<dbReference type="SUPFAM" id="SSF54928">
    <property type="entry name" value="RNA-binding domain, RBD"/>
    <property type="match status" value="2"/>
</dbReference>
<feature type="domain" description="RRM" evidence="5">
    <location>
        <begin position="107"/>
        <end position="201"/>
    </location>
</feature>
<dbReference type="PROSITE" id="PS50102">
    <property type="entry name" value="RRM"/>
    <property type="match status" value="2"/>
</dbReference>
<feature type="compositionally biased region" description="Polar residues" evidence="4">
    <location>
        <begin position="495"/>
        <end position="518"/>
    </location>
</feature>
<keyword evidence="7" id="KW-1185">Reference proteome</keyword>
<reference evidence="6" key="1">
    <citation type="submission" date="2020-05" db="EMBL/GenBank/DDBJ databases">
        <title>Mycena genomes resolve the evolution of fungal bioluminescence.</title>
        <authorList>
            <person name="Tsai I.J."/>
        </authorList>
    </citation>
    <scope>NUCLEOTIDE SEQUENCE</scope>
    <source>
        <strain evidence="6">110903Hualien_Pintung</strain>
    </source>
</reference>
<evidence type="ECO:0000313" key="7">
    <source>
        <dbReference type="Proteomes" id="UP000613580"/>
    </source>
</evidence>
<feature type="compositionally biased region" description="Low complexity" evidence="4">
    <location>
        <begin position="54"/>
        <end position="71"/>
    </location>
</feature>